<comment type="caution">
    <text evidence="2">The sequence shown here is derived from an EMBL/GenBank/DDBJ whole genome shotgun (WGS) entry which is preliminary data.</text>
</comment>
<evidence type="ECO:0000259" key="1">
    <source>
        <dbReference type="Pfam" id="PF14550"/>
    </source>
</evidence>
<gene>
    <name evidence="2" type="ORF">S12H4_48170</name>
</gene>
<protein>
    <recommendedName>
        <fullName evidence="1">Phage-like element PBSX protein XkdF domain-containing protein</fullName>
    </recommendedName>
</protein>
<evidence type="ECO:0000313" key="2">
    <source>
        <dbReference type="EMBL" id="GAJ15535.1"/>
    </source>
</evidence>
<proteinExistence type="predicted"/>
<name>X1VWJ4_9ZZZZ</name>
<feature type="domain" description="Phage-like element PBSX protein XkdF" evidence="1">
    <location>
        <begin position="51"/>
        <end position="91"/>
    </location>
</feature>
<dbReference type="InterPro" id="IPR027924">
    <property type="entry name" value="XkdF"/>
</dbReference>
<feature type="non-terminal residue" evidence="2">
    <location>
        <position position="94"/>
    </location>
</feature>
<dbReference type="EMBL" id="BARW01030071">
    <property type="protein sequence ID" value="GAJ15535.1"/>
    <property type="molecule type" value="Genomic_DNA"/>
</dbReference>
<sequence>MIDQIIIEKELSNILDAPISYNGNEIKLKEEDEAGKSKQYEFNKFIPIFDISKKADEHIVCGVVYAPNEVDSQGDTTTEEEIRKALYSYMEGPQ</sequence>
<organism evidence="2">
    <name type="scientific">marine sediment metagenome</name>
    <dbReference type="NCBI Taxonomy" id="412755"/>
    <lineage>
        <taxon>unclassified sequences</taxon>
        <taxon>metagenomes</taxon>
        <taxon>ecological metagenomes</taxon>
    </lineage>
</organism>
<dbReference type="AlphaFoldDB" id="X1VWJ4"/>
<accession>X1VWJ4</accession>
<reference evidence="2" key="1">
    <citation type="journal article" date="2014" name="Front. Microbiol.">
        <title>High frequency of phylogenetically diverse reductive dehalogenase-homologous genes in deep subseafloor sedimentary metagenomes.</title>
        <authorList>
            <person name="Kawai M."/>
            <person name="Futagami T."/>
            <person name="Toyoda A."/>
            <person name="Takaki Y."/>
            <person name="Nishi S."/>
            <person name="Hori S."/>
            <person name="Arai W."/>
            <person name="Tsubouchi T."/>
            <person name="Morono Y."/>
            <person name="Uchiyama I."/>
            <person name="Ito T."/>
            <person name="Fujiyama A."/>
            <person name="Inagaki F."/>
            <person name="Takami H."/>
        </authorList>
    </citation>
    <scope>NUCLEOTIDE SEQUENCE</scope>
    <source>
        <strain evidence="2">Expedition CK06-06</strain>
    </source>
</reference>
<dbReference type="Pfam" id="PF14550">
    <property type="entry name" value="Peptidase_S78_2"/>
    <property type="match status" value="1"/>
</dbReference>